<feature type="chain" id="PRO_5045903300" description="Lipoprotein" evidence="2">
    <location>
        <begin position="28"/>
        <end position="142"/>
    </location>
</feature>
<dbReference type="Proteomes" id="UP001500731">
    <property type="component" value="Unassembled WGS sequence"/>
</dbReference>
<evidence type="ECO:0000256" key="1">
    <source>
        <dbReference type="SAM" id="MobiDB-lite"/>
    </source>
</evidence>
<proteinExistence type="predicted"/>
<feature type="signal peptide" evidence="2">
    <location>
        <begin position="1"/>
        <end position="27"/>
    </location>
</feature>
<comment type="caution">
    <text evidence="3">The sequence shown here is derived from an EMBL/GenBank/DDBJ whole genome shotgun (WGS) entry which is preliminary data.</text>
</comment>
<evidence type="ECO:0000313" key="3">
    <source>
        <dbReference type="EMBL" id="GAA4478655.1"/>
    </source>
</evidence>
<protein>
    <recommendedName>
        <fullName evidence="5">Lipoprotein</fullName>
    </recommendedName>
</protein>
<dbReference type="PROSITE" id="PS51257">
    <property type="entry name" value="PROKAR_LIPOPROTEIN"/>
    <property type="match status" value="1"/>
</dbReference>
<gene>
    <name evidence="3" type="ORF">GCM10023171_03040</name>
</gene>
<sequence length="142" mass="14264">MNGRMRMTVIGAILAVGLSITGCASNAGVDAHTSQRWQAQIVAIAASAHASDDATALTKLDVLEAEATQARRNGEISAERAAIIQQSIALVRADLESAAAAPGTIIGTDAPAPATPSNNGTMNGKGAKSGKKDQNNGDGNGN</sequence>
<evidence type="ECO:0008006" key="5">
    <source>
        <dbReference type="Google" id="ProtNLM"/>
    </source>
</evidence>
<evidence type="ECO:0000256" key="2">
    <source>
        <dbReference type="SAM" id="SignalP"/>
    </source>
</evidence>
<keyword evidence="2" id="KW-0732">Signal</keyword>
<name>A0ABP8P2G7_9MICO</name>
<dbReference type="EMBL" id="BAABGP010000003">
    <property type="protein sequence ID" value="GAA4478655.1"/>
    <property type="molecule type" value="Genomic_DNA"/>
</dbReference>
<feature type="region of interest" description="Disordered" evidence="1">
    <location>
        <begin position="104"/>
        <end position="142"/>
    </location>
</feature>
<reference evidence="4" key="1">
    <citation type="journal article" date="2019" name="Int. J. Syst. Evol. Microbiol.">
        <title>The Global Catalogue of Microorganisms (GCM) 10K type strain sequencing project: providing services to taxonomists for standard genome sequencing and annotation.</title>
        <authorList>
            <consortium name="The Broad Institute Genomics Platform"/>
            <consortium name="The Broad Institute Genome Sequencing Center for Infectious Disease"/>
            <person name="Wu L."/>
            <person name="Ma J."/>
        </authorList>
    </citation>
    <scope>NUCLEOTIDE SEQUENCE [LARGE SCALE GENOMIC DNA]</scope>
    <source>
        <strain evidence="4">JCM 17839</strain>
    </source>
</reference>
<accession>A0ABP8P2G7</accession>
<keyword evidence="4" id="KW-1185">Reference proteome</keyword>
<organism evidence="3 4">
    <name type="scientific">Microbacterium panaciterrae</name>
    <dbReference type="NCBI Taxonomy" id="985759"/>
    <lineage>
        <taxon>Bacteria</taxon>
        <taxon>Bacillati</taxon>
        <taxon>Actinomycetota</taxon>
        <taxon>Actinomycetes</taxon>
        <taxon>Micrococcales</taxon>
        <taxon>Microbacteriaceae</taxon>
        <taxon>Microbacterium</taxon>
    </lineage>
</organism>
<evidence type="ECO:0000313" key="4">
    <source>
        <dbReference type="Proteomes" id="UP001500731"/>
    </source>
</evidence>